<dbReference type="InterPro" id="IPR019277">
    <property type="entry name" value="DUF2304"/>
</dbReference>
<organism evidence="2 3">
    <name type="scientific">Candidatus Dojkabacteria bacterium</name>
    <dbReference type="NCBI Taxonomy" id="2099670"/>
    <lineage>
        <taxon>Bacteria</taxon>
        <taxon>Candidatus Dojkabacteria</taxon>
    </lineage>
</organism>
<protein>
    <submittedName>
        <fullName evidence="2">DUF2304 domain-containing protein</fullName>
    </submittedName>
</protein>
<dbReference type="Pfam" id="PF10066">
    <property type="entry name" value="DUF2304"/>
    <property type="match status" value="1"/>
</dbReference>
<gene>
    <name evidence="2" type="ORF">GX656_01390</name>
</gene>
<name>A0A847CYN6_9BACT</name>
<feature type="transmembrane region" description="Helical" evidence="1">
    <location>
        <begin position="32"/>
        <end position="50"/>
    </location>
</feature>
<comment type="caution">
    <text evidence="2">The sequence shown here is derived from an EMBL/GenBank/DDBJ whole genome shotgun (WGS) entry which is preliminary data.</text>
</comment>
<keyword evidence="1" id="KW-1133">Transmembrane helix</keyword>
<dbReference type="Proteomes" id="UP000545876">
    <property type="component" value="Unassembled WGS sequence"/>
</dbReference>
<dbReference type="EMBL" id="JAAZBX010000004">
    <property type="protein sequence ID" value="NLD25277.1"/>
    <property type="molecule type" value="Genomic_DNA"/>
</dbReference>
<proteinExistence type="predicted"/>
<keyword evidence="1" id="KW-0812">Transmembrane</keyword>
<accession>A0A847CYN6</accession>
<evidence type="ECO:0000256" key="1">
    <source>
        <dbReference type="SAM" id="Phobius"/>
    </source>
</evidence>
<feature type="transmembrane region" description="Helical" evidence="1">
    <location>
        <begin position="62"/>
        <end position="82"/>
    </location>
</feature>
<sequence length="109" mass="12695">MIIQYIVTGIIAVILVQLIVRVIKDRTQFFKLLFWGLFWGVSLIFIWLPTNTIDKLGQLFGVGRGIDVLVYLSVVFLFYYIFRQNEKVGKLEKQITKLVRELAKQNAKS</sequence>
<feature type="transmembrane region" description="Helical" evidence="1">
    <location>
        <begin position="6"/>
        <end position="23"/>
    </location>
</feature>
<keyword evidence="1" id="KW-0472">Membrane</keyword>
<dbReference type="AlphaFoldDB" id="A0A847CYN6"/>
<reference evidence="2 3" key="1">
    <citation type="journal article" date="2020" name="Biotechnol. Biofuels">
        <title>New insights from the biogas microbiome by comprehensive genome-resolved metagenomics of nearly 1600 species originating from multiple anaerobic digesters.</title>
        <authorList>
            <person name="Campanaro S."/>
            <person name="Treu L."/>
            <person name="Rodriguez-R L.M."/>
            <person name="Kovalovszki A."/>
            <person name="Ziels R.M."/>
            <person name="Maus I."/>
            <person name="Zhu X."/>
            <person name="Kougias P.G."/>
            <person name="Basile A."/>
            <person name="Luo G."/>
            <person name="Schluter A."/>
            <person name="Konstantinidis K.T."/>
            <person name="Angelidaki I."/>
        </authorList>
    </citation>
    <scope>NUCLEOTIDE SEQUENCE [LARGE SCALE GENOMIC DNA]</scope>
    <source>
        <strain evidence="2">AS06rmzACSIP_65</strain>
    </source>
</reference>
<evidence type="ECO:0000313" key="3">
    <source>
        <dbReference type="Proteomes" id="UP000545876"/>
    </source>
</evidence>
<evidence type="ECO:0000313" key="2">
    <source>
        <dbReference type="EMBL" id="NLD25277.1"/>
    </source>
</evidence>